<dbReference type="AlphaFoldDB" id="A0A844W5G4"/>
<gene>
    <name evidence="1" type="ORF">GLS40_08015</name>
</gene>
<name>A0A844W5G4_9RHOB</name>
<dbReference type="RefSeq" id="WP_160382215.1">
    <property type="nucleotide sequence ID" value="NZ_WNXQ01000003.1"/>
</dbReference>
<proteinExistence type="predicted"/>
<dbReference type="Proteomes" id="UP000443843">
    <property type="component" value="Unassembled WGS sequence"/>
</dbReference>
<dbReference type="EMBL" id="WNXQ01000003">
    <property type="protein sequence ID" value="MWB77964.1"/>
    <property type="molecule type" value="Genomic_DNA"/>
</dbReference>
<protein>
    <recommendedName>
        <fullName evidence="3">Helix-turn-helix domain-containing protein</fullName>
    </recommendedName>
</protein>
<evidence type="ECO:0000313" key="2">
    <source>
        <dbReference type="Proteomes" id="UP000443843"/>
    </source>
</evidence>
<accession>A0A844W5G4</accession>
<keyword evidence="2" id="KW-1185">Reference proteome</keyword>
<organism evidence="1 2">
    <name type="scientific">Pseudooceanicola pacificus</name>
    <dbReference type="NCBI Taxonomy" id="2676438"/>
    <lineage>
        <taxon>Bacteria</taxon>
        <taxon>Pseudomonadati</taxon>
        <taxon>Pseudomonadota</taxon>
        <taxon>Alphaproteobacteria</taxon>
        <taxon>Rhodobacterales</taxon>
        <taxon>Paracoccaceae</taxon>
        <taxon>Pseudooceanicola</taxon>
    </lineage>
</organism>
<sequence>MNIPMKSPVRAVSEMLTADQAAELLGVTRRWLDKDRHIARLNGTPPAVPYSALGHRTIRYRREDVLAFLDARRIG</sequence>
<evidence type="ECO:0000313" key="1">
    <source>
        <dbReference type="EMBL" id="MWB77964.1"/>
    </source>
</evidence>
<comment type="caution">
    <text evidence="1">The sequence shown here is derived from an EMBL/GenBank/DDBJ whole genome shotgun (WGS) entry which is preliminary data.</text>
</comment>
<reference evidence="1 2" key="1">
    <citation type="submission" date="2019-11" db="EMBL/GenBank/DDBJ databases">
        <title>Pseudooceanicola pacifica sp. nov., isolated from deep-sea sediment of the Pacific Ocean.</title>
        <authorList>
            <person name="Lyu L."/>
        </authorList>
    </citation>
    <scope>NUCLEOTIDE SEQUENCE [LARGE SCALE GENOMIC DNA]</scope>
    <source>
        <strain evidence="1 2">216_PA32_1</strain>
    </source>
</reference>
<evidence type="ECO:0008006" key="3">
    <source>
        <dbReference type="Google" id="ProtNLM"/>
    </source>
</evidence>